<dbReference type="Proteomes" id="UP001589854">
    <property type="component" value="Unassembled WGS sequence"/>
</dbReference>
<evidence type="ECO:0000256" key="1">
    <source>
        <dbReference type="SAM" id="Phobius"/>
    </source>
</evidence>
<gene>
    <name evidence="2" type="ORF">ACFFIX_06820</name>
</gene>
<keyword evidence="1" id="KW-1133">Transmembrane helix</keyword>
<evidence type="ECO:0000313" key="3">
    <source>
        <dbReference type="Proteomes" id="UP001589854"/>
    </source>
</evidence>
<organism evidence="2 3">
    <name type="scientific">Metabacillus herbersteinensis</name>
    <dbReference type="NCBI Taxonomy" id="283816"/>
    <lineage>
        <taxon>Bacteria</taxon>
        <taxon>Bacillati</taxon>
        <taxon>Bacillota</taxon>
        <taxon>Bacilli</taxon>
        <taxon>Bacillales</taxon>
        <taxon>Bacillaceae</taxon>
        <taxon>Metabacillus</taxon>
    </lineage>
</organism>
<evidence type="ECO:0000313" key="2">
    <source>
        <dbReference type="EMBL" id="MFC0271162.1"/>
    </source>
</evidence>
<keyword evidence="1" id="KW-0812">Transmembrane</keyword>
<reference evidence="2 3" key="1">
    <citation type="submission" date="2024-09" db="EMBL/GenBank/DDBJ databases">
        <authorList>
            <person name="Sun Q."/>
            <person name="Mori K."/>
        </authorList>
    </citation>
    <scope>NUCLEOTIDE SEQUENCE [LARGE SCALE GENOMIC DNA]</scope>
    <source>
        <strain evidence="2 3">CCM 7228</strain>
    </source>
</reference>
<comment type="caution">
    <text evidence="2">The sequence shown here is derived from an EMBL/GenBank/DDBJ whole genome shotgun (WGS) entry which is preliminary data.</text>
</comment>
<dbReference type="RefSeq" id="WP_378931909.1">
    <property type="nucleotide sequence ID" value="NZ_JBHLVO010000003.1"/>
</dbReference>
<name>A0ABV6GBW5_9BACI</name>
<keyword evidence="3" id="KW-1185">Reference proteome</keyword>
<proteinExistence type="predicted"/>
<evidence type="ECO:0008006" key="4">
    <source>
        <dbReference type="Google" id="ProtNLM"/>
    </source>
</evidence>
<feature type="transmembrane region" description="Helical" evidence="1">
    <location>
        <begin position="38"/>
        <end position="59"/>
    </location>
</feature>
<dbReference type="EMBL" id="JBHLVO010000003">
    <property type="protein sequence ID" value="MFC0271162.1"/>
    <property type="molecule type" value="Genomic_DNA"/>
</dbReference>
<accession>A0ABV6GBW5</accession>
<keyword evidence="1" id="KW-0472">Membrane</keyword>
<protein>
    <recommendedName>
        <fullName evidence="4">Succinate dehydrogenase</fullName>
    </recommendedName>
</protein>
<sequence length="62" mass="7096">MSLAYAVMLLTFFLSLFHFSYGYREAIRISDEDGLVNGWSIIVCLPLGFVFAHLASIFYQQI</sequence>